<protein>
    <submittedName>
        <fullName evidence="6">Flippase</fullName>
    </submittedName>
</protein>
<reference evidence="6" key="1">
    <citation type="submission" date="2016-02" db="EMBL/GenBank/DDBJ databases">
        <authorList>
            <person name="Wen L."/>
            <person name="He K."/>
            <person name="Yang H."/>
        </authorList>
    </citation>
    <scope>NUCLEOTIDE SEQUENCE</scope>
    <source>
        <strain evidence="6">AKPRH103996</strain>
    </source>
</reference>
<dbReference type="Pfam" id="PF01943">
    <property type="entry name" value="Polysacc_synt"/>
    <property type="match status" value="1"/>
</dbReference>
<dbReference type="GO" id="GO:0016020">
    <property type="term" value="C:membrane"/>
    <property type="evidence" value="ECO:0007669"/>
    <property type="project" value="UniProtKB-SubCell"/>
</dbReference>
<accession>A0A193SF18</accession>
<evidence type="ECO:0000256" key="2">
    <source>
        <dbReference type="ARBA" id="ARBA00022692"/>
    </source>
</evidence>
<evidence type="ECO:0000256" key="3">
    <source>
        <dbReference type="ARBA" id="ARBA00022989"/>
    </source>
</evidence>
<organism evidence="6">
    <name type="scientific">Klebsiella pneumoniae</name>
    <dbReference type="NCBI Taxonomy" id="573"/>
    <lineage>
        <taxon>Bacteria</taxon>
        <taxon>Pseudomonadati</taxon>
        <taxon>Pseudomonadota</taxon>
        <taxon>Gammaproteobacteria</taxon>
        <taxon>Enterobacterales</taxon>
        <taxon>Enterobacteriaceae</taxon>
        <taxon>Klebsiella/Raoultella group</taxon>
        <taxon>Klebsiella</taxon>
        <taxon>Klebsiella pneumoniae complex</taxon>
    </lineage>
</organism>
<dbReference type="PANTHER" id="PTHR43424:SF1">
    <property type="entry name" value="LOCUS PUTATIVE PROTEIN 1-RELATED"/>
    <property type="match status" value="1"/>
</dbReference>
<dbReference type="CDD" id="cd13128">
    <property type="entry name" value="MATE_Wzx_like"/>
    <property type="match status" value="1"/>
</dbReference>
<sequence length="423" mass="47252">MEKKILSNSIWMMSEKVISIVGLIFVTSYVAKYVGPGIFGQIAFATSLFQITQVISQLGSDVIIFKRISRNVTSGIKLIYATTTIRFFIYLLTSIPVLLFTYYKGDSDGLIYLVACFLACLFSALDVYSIYYDATLQSKKNTIINAFGLIISLILRWGVAVFALSPEFLCIPIICSGLIPYIIRMCYFNGGLKVKIKRRKHKFLYTKYLFKTGITFVVSTISVAIYIRLSMLCLGYMDGASTVGVYSVAATLATSWGFICQSFIKSTLPSIFSEKEHHLAIMKSATLSVLVVCIASPILLGAFIFGEWFINIFYGEKYQAAFIPMMILSFSTVISALGTISARFIARMSGYGFLSKKMLVVAIVSLLFNVVLINYYGIIGASIATIVTEILSLTLLNYFFHKGIVFQIHKMIILKNLFLLKRK</sequence>
<feature type="transmembrane region" description="Helical" evidence="5">
    <location>
        <begin position="12"/>
        <end position="31"/>
    </location>
</feature>
<feature type="transmembrane region" description="Helical" evidence="5">
    <location>
        <begin position="285"/>
        <end position="310"/>
    </location>
</feature>
<feature type="transmembrane region" description="Helical" evidence="5">
    <location>
        <begin position="78"/>
        <end position="103"/>
    </location>
</feature>
<keyword evidence="3 5" id="KW-1133">Transmembrane helix</keyword>
<dbReference type="RefSeq" id="WP_023285346.1">
    <property type="nucleotide sequence ID" value="NZ_CABFXX010000001.1"/>
</dbReference>
<evidence type="ECO:0000256" key="4">
    <source>
        <dbReference type="ARBA" id="ARBA00023136"/>
    </source>
</evidence>
<dbReference type="EMBL" id="LT174591">
    <property type="protein sequence ID" value="CZQ25166.1"/>
    <property type="molecule type" value="Genomic_DNA"/>
</dbReference>
<reference evidence="6" key="2">
    <citation type="submission" date="2016-06" db="EMBL/GenBank/DDBJ databases">
        <title>Towards a vaccine: An investigation of Klebsiella pneumoniae surface antigens.</title>
        <authorList>
            <person name="Follador R."/>
            <person name="Heinz E."/>
            <person name="Wyres K.L."/>
            <person name="Ellington M.J."/>
            <person name="Kowarik M."/>
            <person name="Holt K.E."/>
            <person name="Thomson N.R."/>
        </authorList>
    </citation>
    <scope>NUCLEOTIDE SEQUENCE</scope>
    <source>
        <strain evidence="6">AKPRH103996</strain>
    </source>
</reference>
<keyword evidence="4 5" id="KW-0472">Membrane</keyword>
<dbReference type="InterPro" id="IPR052556">
    <property type="entry name" value="PolySynth_Transporter"/>
</dbReference>
<dbReference type="InterPro" id="IPR002797">
    <property type="entry name" value="Polysacc_synth"/>
</dbReference>
<feature type="transmembrane region" description="Helical" evidence="5">
    <location>
        <begin position="109"/>
        <end position="131"/>
    </location>
</feature>
<feature type="transmembrane region" description="Helical" evidence="5">
    <location>
        <begin position="143"/>
        <end position="163"/>
    </location>
</feature>
<feature type="transmembrane region" description="Helical" evidence="5">
    <location>
        <begin position="243"/>
        <end position="264"/>
    </location>
</feature>
<evidence type="ECO:0000256" key="5">
    <source>
        <dbReference type="SAM" id="Phobius"/>
    </source>
</evidence>
<dbReference type="AlphaFoldDB" id="A0A193SF18"/>
<proteinExistence type="predicted"/>
<dbReference type="PANTHER" id="PTHR43424">
    <property type="entry name" value="LOCUS PUTATIVE PROTEIN 1-RELATED"/>
    <property type="match status" value="1"/>
</dbReference>
<feature type="transmembrane region" description="Helical" evidence="5">
    <location>
        <begin position="37"/>
        <end position="58"/>
    </location>
</feature>
<comment type="subcellular location">
    <subcellularLocation>
        <location evidence="1">Membrane</location>
        <topology evidence="1">Multi-pass membrane protein</topology>
    </subcellularLocation>
</comment>
<feature type="transmembrane region" description="Helical" evidence="5">
    <location>
        <begin position="382"/>
        <end position="400"/>
    </location>
</feature>
<name>A0A193SF18_KLEPN</name>
<keyword evidence="2 5" id="KW-0812">Transmembrane</keyword>
<evidence type="ECO:0000313" key="6">
    <source>
        <dbReference type="EMBL" id="CZQ25166.1"/>
    </source>
</evidence>
<feature type="transmembrane region" description="Helical" evidence="5">
    <location>
        <begin position="208"/>
        <end position="237"/>
    </location>
</feature>
<feature type="transmembrane region" description="Helical" evidence="5">
    <location>
        <begin position="169"/>
        <end position="187"/>
    </location>
</feature>
<evidence type="ECO:0000256" key="1">
    <source>
        <dbReference type="ARBA" id="ARBA00004141"/>
    </source>
</evidence>
<feature type="transmembrane region" description="Helical" evidence="5">
    <location>
        <begin position="322"/>
        <end position="346"/>
    </location>
</feature>
<feature type="transmembrane region" description="Helical" evidence="5">
    <location>
        <begin position="358"/>
        <end position="376"/>
    </location>
</feature>
<gene>
    <name evidence="6" type="primary">wzx</name>
</gene>